<comment type="caution">
    <text evidence="1">The sequence shown here is derived from an EMBL/GenBank/DDBJ whole genome shotgun (WGS) entry which is preliminary data.</text>
</comment>
<dbReference type="Proteomes" id="UP001396334">
    <property type="component" value="Unassembled WGS sequence"/>
</dbReference>
<dbReference type="EMBL" id="JBBPBN010000494">
    <property type="protein sequence ID" value="KAK8485575.1"/>
    <property type="molecule type" value="Genomic_DNA"/>
</dbReference>
<sequence>MADSNGQWKWSSIEGKLPLQITLHIAATLPHSSIHDCASLGWRWSEDRSESLQNLFPDSLMGQTVWVCAIRPKELHV</sequence>
<accession>A0ABR1ZXY6</accession>
<keyword evidence="2" id="KW-1185">Reference proteome</keyword>
<name>A0ABR1ZXY6_9ROSI</name>
<protein>
    <submittedName>
        <fullName evidence="1">Uncharacterized protein</fullName>
    </submittedName>
</protein>
<evidence type="ECO:0000313" key="1">
    <source>
        <dbReference type="EMBL" id="KAK8485575.1"/>
    </source>
</evidence>
<organism evidence="1 2">
    <name type="scientific">Hibiscus sabdariffa</name>
    <name type="common">roselle</name>
    <dbReference type="NCBI Taxonomy" id="183260"/>
    <lineage>
        <taxon>Eukaryota</taxon>
        <taxon>Viridiplantae</taxon>
        <taxon>Streptophyta</taxon>
        <taxon>Embryophyta</taxon>
        <taxon>Tracheophyta</taxon>
        <taxon>Spermatophyta</taxon>
        <taxon>Magnoliopsida</taxon>
        <taxon>eudicotyledons</taxon>
        <taxon>Gunneridae</taxon>
        <taxon>Pentapetalae</taxon>
        <taxon>rosids</taxon>
        <taxon>malvids</taxon>
        <taxon>Malvales</taxon>
        <taxon>Malvaceae</taxon>
        <taxon>Malvoideae</taxon>
        <taxon>Hibiscus</taxon>
    </lineage>
</organism>
<gene>
    <name evidence="1" type="ORF">V6N11_057160</name>
</gene>
<proteinExistence type="predicted"/>
<reference evidence="1 2" key="1">
    <citation type="journal article" date="2024" name="G3 (Bethesda)">
        <title>Genome assembly of Hibiscus sabdariffa L. provides insights into metabolisms of medicinal natural products.</title>
        <authorList>
            <person name="Kim T."/>
        </authorList>
    </citation>
    <scope>NUCLEOTIDE SEQUENCE [LARGE SCALE GENOMIC DNA]</scope>
    <source>
        <strain evidence="1">TK-2024</strain>
        <tissue evidence="1">Old leaves</tissue>
    </source>
</reference>
<evidence type="ECO:0000313" key="2">
    <source>
        <dbReference type="Proteomes" id="UP001396334"/>
    </source>
</evidence>